<dbReference type="SUPFAM" id="SSF53098">
    <property type="entry name" value="Ribonuclease H-like"/>
    <property type="match status" value="1"/>
</dbReference>
<keyword evidence="2" id="KW-0540">Nuclease</keyword>
<proteinExistence type="predicted"/>
<dbReference type="CDD" id="cd05782">
    <property type="entry name" value="DNA_polB_like1_exo"/>
    <property type="match status" value="1"/>
</dbReference>
<feature type="domain" description="Predicted 3'-5' exonuclease PolB-like" evidence="1">
    <location>
        <begin position="43"/>
        <end position="260"/>
    </location>
</feature>
<dbReference type="InterPro" id="IPR036397">
    <property type="entry name" value="RNaseH_sf"/>
</dbReference>
<gene>
    <name evidence="2" type="ORF">MOTC310_16975</name>
</gene>
<sequence>MEAARRPASRRAEAVPAPEALLVVDIETTPDETLLPADWPNDKFPKIAWHRIVAISFVEADILRDAAGGREAYRFADCRSGGEEGWGEARLLRGFWKRFSSRDYRCVSWNGRSFDIPVLLHRSMLHGVAAPKWFGQGTRWSGYGTRYSGEWHADLMDMMSTYGASSRLTLDEACAMIGLPGKGGEHGSLVSDMVAQGEIGRVRNYCETDVLNTYVVYLRHQHLSGCLDASSHDDAVRGVMDFLRRERTGRPHLGRFLDEWQKPSSQRSAFVGRPGERYAGGVAGAPHAVVLEA</sequence>
<evidence type="ECO:0000313" key="2">
    <source>
        <dbReference type="EMBL" id="MEE7492074.1"/>
    </source>
</evidence>
<evidence type="ECO:0000259" key="1">
    <source>
        <dbReference type="Pfam" id="PF10108"/>
    </source>
</evidence>
<keyword evidence="2" id="KW-0378">Hydrolase</keyword>
<dbReference type="Pfam" id="PF10108">
    <property type="entry name" value="DNA_pol_B_exo2"/>
    <property type="match status" value="1"/>
</dbReference>
<dbReference type="InterPro" id="IPR012337">
    <property type="entry name" value="RNaseH-like_sf"/>
</dbReference>
<dbReference type="InterPro" id="IPR019288">
    <property type="entry name" value="3'-5'_exonuclease_PolB-like"/>
</dbReference>
<reference evidence="2 3" key="1">
    <citation type="journal article" date="2012" name="Genet. Mol. Biol.">
        <title>Analysis of 16S rRNA and mxaF genes revealing insights into Methylobacterium niche-specific plant association.</title>
        <authorList>
            <person name="Dourado M.N."/>
            <person name="Andreote F.D."/>
            <person name="Dini-Andreote F."/>
            <person name="Conti R."/>
            <person name="Araujo J.M."/>
            <person name="Araujo W.L."/>
        </authorList>
    </citation>
    <scope>NUCLEOTIDE SEQUENCE [LARGE SCALE GENOMIC DNA]</scope>
    <source>
        <strain evidence="2 3">TC3-10</strain>
    </source>
</reference>
<dbReference type="GO" id="GO:0004527">
    <property type="term" value="F:exonuclease activity"/>
    <property type="evidence" value="ECO:0007669"/>
    <property type="project" value="UniProtKB-KW"/>
</dbReference>
<protein>
    <submittedName>
        <fullName evidence="2">3'-5' exonuclease</fullName>
    </submittedName>
</protein>
<dbReference type="EMBL" id="MLCA01000008">
    <property type="protein sequence ID" value="MEE7492074.1"/>
    <property type="molecule type" value="Genomic_DNA"/>
</dbReference>
<keyword evidence="3" id="KW-1185">Reference proteome</keyword>
<dbReference type="Proteomes" id="UP001355206">
    <property type="component" value="Unassembled WGS sequence"/>
</dbReference>
<organism evidence="2 3">
    <name type="scientific">Methylobacterium oryzae</name>
    <dbReference type="NCBI Taxonomy" id="334852"/>
    <lineage>
        <taxon>Bacteria</taxon>
        <taxon>Pseudomonadati</taxon>
        <taxon>Pseudomonadota</taxon>
        <taxon>Alphaproteobacteria</taxon>
        <taxon>Hyphomicrobiales</taxon>
        <taxon>Methylobacteriaceae</taxon>
        <taxon>Methylobacterium</taxon>
    </lineage>
</organism>
<keyword evidence="2" id="KW-0269">Exonuclease</keyword>
<name>A0ABU7TQG5_9HYPH</name>
<comment type="caution">
    <text evidence="2">The sequence shown here is derived from an EMBL/GenBank/DDBJ whole genome shotgun (WGS) entry which is preliminary data.</text>
</comment>
<dbReference type="Gene3D" id="3.30.420.10">
    <property type="entry name" value="Ribonuclease H-like superfamily/Ribonuclease H"/>
    <property type="match status" value="1"/>
</dbReference>
<evidence type="ECO:0000313" key="3">
    <source>
        <dbReference type="Proteomes" id="UP001355206"/>
    </source>
</evidence>
<dbReference type="RefSeq" id="WP_331302634.1">
    <property type="nucleotide sequence ID" value="NZ_MLCA01000008.1"/>
</dbReference>
<accession>A0ABU7TQG5</accession>